<evidence type="ECO:0000256" key="6">
    <source>
        <dbReference type="SAM" id="Coils"/>
    </source>
</evidence>
<name>A0AAV3NW98_LITER</name>
<dbReference type="EMBL" id="BAABME010000546">
    <property type="protein sequence ID" value="GAA0143695.1"/>
    <property type="molecule type" value="Genomic_DNA"/>
</dbReference>
<dbReference type="GO" id="GO:0031490">
    <property type="term" value="F:chromatin DNA binding"/>
    <property type="evidence" value="ECO:0007669"/>
    <property type="project" value="TreeGrafter"/>
</dbReference>
<dbReference type="Proteomes" id="UP001454036">
    <property type="component" value="Unassembled WGS sequence"/>
</dbReference>
<gene>
    <name evidence="10" type="ORF">LIER_04313</name>
</gene>
<dbReference type="InterPro" id="IPR045109">
    <property type="entry name" value="LSDs-like"/>
</dbReference>
<dbReference type="PANTHER" id="PTHR12549">
    <property type="entry name" value="JMJC DOMAIN-CONTAINING HISTONE DEMETHYLATION PROTEIN"/>
    <property type="match status" value="1"/>
</dbReference>
<keyword evidence="3" id="KW-0479">Metal-binding</keyword>
<protein>
    <submittedName>
        <fullName evidence="10">Histone modifying enzyme</fullName>
    </submittedName>
</protein>
<keyword evidence="11" id="KW-1185">Reference proteome</keyword>
<dbReference type="Gene3D" id="2.60.120.650">
    <property type="entry name" value="Cupin"/>
    <property type="match status" value="1"/>
</dbReference>
<evidence type="ECO:0000259" key="9">
    <source>
        <dbReference type="PROSITE" id="PS51184"/>
    </source>
</evidence>
<keyword evidence="5" id="KW-0863">Zinc-finger</keyword>
<feature type="compositionally biased region" description="Polar residues" evidence="7">
    <location>
        <begin position="61"/>
        <end position="76"/>
    </location>
</feature>
<keyword evidence="5" id="KW-0862">Zinc</keyword>
<feature type="region of interest" description="Disordered" evidence="7">
    <location>
        <begin position="16"/>
        <end position="77"/>
    </location>
</feature>
<sequence>MVKNCNNSIEKEKIDSNGFKKLKNGDEEEEKGSIKKRKLPACNTRSPKKAKIDNSKDRKSASPSTPSEKSQESGSGNRHAVCHQCQKSRHSVVECSNCKKKRYCVSCIRRWYPKLSNEAFREECPFCRNNCNCKVCLRSDLRTKVSKDLTLQLEFSKQDRVKYSVYLLKKLLPFVKKFNAEQTLEKHIEANIRGLPYSDVKVQKLNCYEDERVYCNYCKTSICDFHRSCSNCSYDLCLSCCHELRDGCLQGGNEAEVMTYVETDLSYMHGEGKYGIPFTAKSSNLEVISDSTDPAKLNTQWKSRENGSIPCPPSCSGGCGKGCLELKCIYEDNWVSELLGKAEALESRYELKGTIEKSGRSSCLESATLNACGYNLCSMVGNNKRESLKHFQFHLSKGEPVIVNDVLESSFGLSWEPMVMWRALRRVTRKNRPVQLKVNAINCMDWCESDINIHQFFRGYSEGRFDSYGWPQILKLKDWPPSDLFEEQLPRHNTEFVSCLPFKVYTHPHCGYLNLAVKLPERSLKPDLGPKTYIAYGVRQELGRGDSVTKLHCAMSDTVYVMVHAESMTLTPNEMSTIKKLKIKHKEQDEKEIYGNDAHVKLTGEQEQHNENILPDLDSSDLGNEDKMKREDSAEEVARRQKDRLGYSESSGEENSNNQTKEECSPRTQSSEHQAGALWDIFRREDVPRLKEYMLKHYKEFRHFYCSPLQQVFHPIHDQTFYLSAEHKWRLKHDYGIEPWTFTQKLGDAVFVPAGCSYQIRDLESCINVALDFVSPENVSECLRLTEELRSLPVDHIVKEDKLQVKKMILHALSQATEVLEKHSQKISDAASRSSLDQLSHQPKNANLKDVCVPCESDSLDDLESTYEEIQSLLKVLPDSNFISVDSDSKDIPLSEEFAKAIFMDFINEPLKVLAEPTNEITMIEAISVLNNNLSLFTDEQAARIVKLKDEFPLIVKEWRVTLVIHTKCDEFLSTLENNRSALENLVKTDAFLKGELAQTEWQEEELDVVLKALKGQKDENGTCDNEELSQKIELLIKNLRKKESEISEKRNSACQKAKQLMVSTQEQVAKVANVRTQMKTANLKISILTGRWAALRSLFTVV</sequence>
<dbReference type="GO" id="GO:0006357">
    <property type="term" value="P:regulation of transcription by RNA polymerase II"/>
    <property type="evidence" value="ECO:0007669"/>
    <property type="project" value="TreeGrafter"/>
</dbReference>
<evidence type="ECO:0000259" key="8">
    <source>
        <dbReference type="PROSITE" id="PS50089"/>
    </source>
</evidence>
<dbReference type="SMART" id="SM00558">
    <property type="entry name" value="JmjC"/>
    <property type="match status" value="1"/>
</dbReference>
<dbReference type="AlphaFoldDB" id="A0AAV3NW98"/>
<keyword evidence="6" id="KW-0175">Coiled coil</keyword>
<evidence type="ECO:0000313" key="11">
    <source>
        <dbReference type="Proteomes" id="UP001454036"/>
    </source>
</evidence>
<evidence type="ECO:0000256" key="4">
    <source>
        <dbReference type="ARBA" id="ARBA00023242"/>
    </source>
</evidence>
<evidence type="ECO:0000256" key="7">
    <source>
        <dbReference type="SAM" id="MobiDB-lite"/>
    </source>
</evidence>
<dbReference type="PROSITE" id="PS50089">
    <property type="entry name" value="ZF_RING_2"/>
    <property type="match status" value="1"/>
</dbReference>
<comment type="subcellular location">
    <subcellularLocation>
        <location evidence="1">Nucleus</location>
    </subcellularLocation>
</comment>
<evidence type="ECO:0000256" key="1">
    <source>
        <dbReference type="ARBA" id="ARBA00004123"/>
    </source>
</evidence>
<evidence type="ECO:0000313" key="10">
    <source>
        <dbReference type="EMBL" id="GAA0143695.1"/>
    </source>
</evidence>
<feature type="compositionally biased region" description="Low complexity" evidence="7">
    <location>
        <begin position="648"/>
        <end position="658"/>
    </location>
</feature>
<dbReference type="GO" id="GO:0000785">
    <property type="term" value="C:chromatin"/>
    <property type="evidence" value="ECO:0007669"/>
    <property type="project" value="TreeGrafter"/>
</dbReference>
<dbReference type="GO" id="GO:0008270">
    <property type="term" value="F:zinc ion binding"/>
    <property type="evidence" value="ECO:0007669"/>
    <property type="project" value="UniProtKB-KW"/>
</dbReference>
<feature type="region of interest" description="Disordered" evidence="7">
    <location>
        <begin position="603"/>
        <end position="672"/>
    </location>
</feature>
<reference evidence="10 11" key="1">
    <citation type="submission" date="2024-01" db="EMBL/GenBank/DDBJ databases">
        <title>The complete chloroplast genome sequence of Lithospermum erythrorhizon: insights into the phylogenetic relationship among Boraginaceae species and the maternal lineages of purple gromwells.</title>
        <authorList>
            <person name="Okada T."/>
            <person name="Watanabe K."/>
        </authorList>
    </citation>
    <scope>NUCLEOTIDE SEQUENCE [LARGE SCALE GENOMIC DNA]</scope>
</reference>
<dbReference type="PANTHER" id="PTHR12549:SF11">
    <property type="entry name" value="LYSINE-SPECIFIC DEMETHYLASE JMJ25"/>
    <property type="match status" value="1"/>
</dbReference>
<dbReference type="InterPro" id="IPR003347">
    <property type="entry name" value="JmjC_dom"/>
</dbReference>
<feature type="coiled-coil region" evidence="6">
    <location>
        <begin position="1026"/>
        <end position="1053"/>
    </location>
</feature>
<dbReference type="Pfam" id="PF02373">
    <property type="entry name" value="JmjC"/>
    <property type="match status" value="1"/>
</dbReference>
<feature type="domain" description="JmjC" evidence="9">
    <location>
        <begin position="508"/>
        <end position="790"/>
    </location>
</feature>
<dbReference type="GO" id="GO:0003712">
    <property type="term" value="F:transcription coregulator activity"/>
    <property type="evidence" value="ECO:0007669"/>
    <property type="project" value="TreeGrafter"/>
</dbReference>
<evidence type="ECO:0000256" key="5">
    <source>
        <dbReference type="PROSITE-ProRule" id="PRU00175"/>
    </source>
</evidence>
<comment type="caution">
    <text evidence="10">The sequence shown here is derived from an EMBL/GenBank/DDBJ whole genome shotgun (WGS) entry which is preliminary data.</text>
</comment>
<proteinExistence type="inferred from homology"/>
<keyword evidence="4" id="KW-0539">Nucleus</keyword>
<organism evidence="10 11">
    <name type="scientific">Lithospermum erythrorhizon</name>
    <name type="common">Purple gromwell</name>
    <name type="synonym">Lithospermum officinale var. erythrorhizon</name>
    <dbReference type="NCBI Taxonomy" id="34254"/>
    <lineage>
        <taxon>Eukaryota</taxon>
        <taxon>Viridiplantae</taxon>
        <taxon>Streptophyta</taxon>
        <taxon>Embryophyta</taxon>
        <taxon>Tracheophyta</taxon>
        <taxon>Spermatophyta</taxon>
        <taxon>Magnoliopsida</taxon>
        <taxon>eudicotyledons</taxon>
        <taxon>Gunneridae</taxon>
        <taxon>Pentapetalae</taxon>
        <taxon>asterids</taxon>
        <taxon>lamiids</taxon>
        <taxon>Boraginales</taxon>
        <taxon>Boraginaceae</taxon>
        <taxon>Boraginoideae</taxon>
        <taxon>Lithospermeae</taxon>
        <taxon>Lithospermum</taxon>
    </lineage>
</organism>
<dbReference type="SUPFAM" id="SSF51197">
    <property type="entry name" value="Clavaminate synthase-like"/>
    <property type="match status" value="1"/>
</dbReference>
<feature type="compositionally biased region" description="Basic and acidic residues" evidence="7">
    <location>
        <begin position="50"/>
        <end position="60"/>
    </location>
</feature>
<dbReference type="GO" id="GO:0000118">
    <property type="term" value="C:histone deacetylase complex"/>
    <property type="evidence" value="ECO:0007669"/>
    <property type="project" value="TreeGrafter"/>
</dbReference>
<evidence type="ECO:0000256" key="2">
    <source>
        <dbReference type="ARBA" id="ARBA00006801"/>
    </source>
</evidence>
<feature type="compositionally biased region" description="Basic and acidic residues" evidence="7">
    <location>
        <begin position="624"/>
        <end position="646"/>
    </location>
</feature>
<dbReference type="InterPro" id="IPR001841">
    <property type="entry name" value="Znf_RING"/>
</dbReference>
<dbReference type="GO" id="GO:0032454">
    <property type="term" value="F:histone H3K9 demethylase activity"/>
    <property type="evidence" value="ECO:0007669"/>
    <property type="project" value="InterPro"/>
</dbReference>
<comment type="similarity">
    <text evidence="2">Belongs to the JARID1 histone demethylase family.</text>
</comment>
<evidence type="ECO:0000256" key="3">
    <source>
        <dbReference type="ARBA" id="ARBA00022723"/>
    </source>
</evidence>
<dbReference type="PROSITE" id="PS51184">
    <property type="entry name" value="JMJC"/>
    <property type="match status" value="1"/>
</dbReference>
<feature type="domain" description="RING-type" evidence="8">
    <location>
        <begin position="82"/>
        <end position="128"/>
    </location>
</feature>
<accession>A0AAV3NW98</accession>